<evidence type="ECO:0000256" key="7">
    <source>
        <dbReference type="ARBA" id="ARBA00048741"/>
    </source>
</evidence>
<dbReference type="EMBL" id="SNZP01000010">
    <property type="protein sequence ID" value="TDR76718.1"/>
    <property type="molecule type" value="Genomic_DNA"/>
</dbReference>
<reference evidence="12 13" key="1">
    <citation type="submission" date="2019-03" db="EMBL/GenBank/DDBJ databases">
        <title>Genomic Encyclopedia of Type Strains, Phase III (KMG-III): the genomes of soil and plant-associated and newly described type strains.</title>
        <authorList>
            <person name="Whitman W."/>
        </authorList>
    </citation>
    <scope>NUCLEOTIDE SEQUENCE [LARGE SCALE GENOMIC DNA]</scope>
    <source>
        <strain evidence="12 13">CECT 8976</strain>
    </source>
</reference>
<evidence type="ECO:0000256" key="3">
    <source>
        <dbReference type="ARBA" id="ARBA00012737"/>
    </source>
</evidence>
<evidence type="ECO:0000256" key="8">
    <source>
        <dbReference type="PIRSR" id="PIRSR001589-1"/>
    </source>
</evidence>
<accession>A0A4R7B1B6</accession>
<dbReference type="PANTHER" id="PTHR43284:SF1">
    <property type="entry name" value="ASPARAGINE SYNTHETASE"/>
    <property type="match status" value="1"/>
</dbReference>
<dbReference type="InterPro" id="IPR017932">
    <property type="entry name" value="GATase_2_dom"/>
</dbReference>
<evidence type="ECO:0000256" key="2">
    <source>
        <dbReference type="ARBA" id="ARBA00005752"/>
    </source>
</evidence>
<dbReference type="GO" id="GO:0005829">
    <property type="term" value="C:cytosol"/>
    <property type="evidence" value="ECO:0007669"/>
    <property type="project" value="TreeGrafter"/>
</dbReference>
<dbReference type="AlphaFoldDB" id="A0A4R7B1B6"/>
<feature type="domain" description="Glutamine amidotransferase type-2" evidence="11">
    <location>
        <begin position="2"/>
        <end position="211"/>
    </location>
</feature>
<dbReference type="Gene3D" id="3.40.50.620">
    <property type="entry name" value="HUPs"/>
    <property type="match status" value="1"/>
</dbReference>
<dbReference type="PIRSF" id="PIRSF001589">
    <property type="entry name" value="Asn_synthetase_glu-h"/>
    <property type="match status" value="1"/>
</dbReference>
<comment type="pathway">
    <text evidence="1">Amino-acid biosynthesis; L-asparagine biosynthesis; L-asparagine from L-aspartate (L-Gln route): step 1/1.</text>
</comment>
<dbReference type="SUPFAM" id="SSF56235">
    <property type="entry name" value="N-terminal nucleophile aminohydrolases (Ntn hydrolases)"/>
    <property type="match status" value="1"/>
</dbReference>
<evidence type="ECO:0000256" key="10">
    <source>
        <dbReference type="PIRSR" id="PIRSR001589-3"/>
    </source>
</evidence>
<gene>
    <name evidence="12" type="ORF">DFP86_110146</name>
</gene>
<keyword evidence="13" id="KW-1185">Reference proteome</keyword>
<evidence type="ECO:0000256" key="1">
    <source>
        <dbReference type="ARBA" id="ARBA00005187"/>
    </source>
</evidence>
<dbReference type="CDD" id="cd00712">
    <property type="entry name" value="AsnB"/>
    <property type="match status" value="1"/>
</dbReference>
<feature type="site" description="Important for beta-aspartyl-AMP intermediate formation" evidence="10">
    <location>
        <position position="363"/>
    </location>
</feature>
<keyword evidence="5 9" id="KW-0067">ATP-binding</keyword>
<dbReference type="InterPro" id="IPR033738">
    <property type="entry name" value="AsnB_N"/>
</dbReference>
<feature type="active site" description="For GATase activity" evidence="8">
    <location>
        <position position="2"/>
    </location>
</feature>
<comment type="catalytic activity">
    <reaction evidence="7">
        <text>L-aspartate + L-glutamine + ATP + H2O = L-asparagine + L-glutamate + AMP + diphosphate + H(+)</text>
        <dbReference type="Rhea" id="RHEA:12228"/>
        <dbReference type="ChEBI" id="CHEBI:15377"/>
        <dbReference type="ChEBI" id="CHEBI:15378"/>
        <dbReference type="ChEBI" id="CHEBI:29985"/>
        <dbReference type="ChEBI" id="CHEBI:29991"/>
        <dbReference type="ChEBI" id="CHEBI:30616"/>
        <dbReference type="ChEBI" id="CHEBI:33019"/>
        <dbReference type="ChEBI" id="CHEBI:58048"/>
        <dbReference type="ChEBI" id="CHEBI:58359"/>
        <dbReference type="ChEBI" id="CHEBI:456215"/>
        <dbReference type="EC" id="6.3.5.4"/>
    </reaction>
</comment>
<evidence type="ECO:0000256" key="9">
    <source>
        <dbReference type="PIRSR" id="PIRSR001589-2"/>
    </source>
</evidence>
<evidence type="ECO:0000256" key="5">
    <source>
        <dbReference type="ARBA" id="ARBA00022840"/>
    </source>
</evidence>
<evidence type="ECO:0000313" key="12">
    <source>
        <dbReference type="EMBL" id="TDR76718.1"/>
    </source>
</evidence>
<feature type="binding site" evidence="9">
    <location>
        <position position="97"/>
    </location>
    <ligand>
        <name>L-glutamine</name>
        <dbReference type="ChEBI" id="CHEBI:58359"/>
    </ligand>
</feature>
<keyword evidence="8" id="KW-0028">Amino-acid biosynthesis</keyword>
<dbReference type="Gene3D" id="3.60.20.10">
    <property type="entry name" value="Glutamine Phosphoribosylpyrophosphate, subunit 1, domain 1"/>
    <property type="match status" value="1"/>
</dbReference>
<feature type="binding site" evidence="9">
    <location>
        <position position="288"/>
    </location>
    <ligand>
        <name>ATP</name>
        <dbReference type="ChEBI" id="CHEBI:30616"/>
    </ligand>
</feature>
<dbReference type="InterPro" id="IPR029055">
    <property type="entry name" value="Ntn_hydrolases_N"/>
</dbReference>
<sequence length="606" mass="68423">MCGILGGIVRQAPIAVERVESALGTIAHRGPDAQGIYIEPPVYFGHRRLSIIDLDARANQPMTIGNLTICFNGEIYNFREIRKELEAQGVIFQTSSDTEVVIRLFRAKGLACLARLEGMFAFAIWDAEKSQLFITRDRFGEKPVYIYHDEREIAFASEIPAIERLVGKDRLTLDEDAIKLFFQLTFIPAPRSPYKNLHQVRPGSWIQFNAKTWDRTEGVYYEPRQSTSNHSFTEATEELRTLLSRSVSQRMLAADVPVATFLSGGIDSSVISGLATTVGAGAVRAYSIGFPQDPAFDESSYARLVAQRFPNLEHIVIDTTERALLDFTDTTLGKLGEPYADASLIPTAFLCSHVEEKVVLGGDAADELFAGYGVYAAMRASQRLPTWLKRLLLMFPTPSNPHAVHNPLLRAAALFRSHMAVSAHDEYLSWRSYATDTDIANLGFTSRLTSQALLGEKQFETLADLLIADLGFNLHNDMLKKVDFASMQHGKEVRLPYLDTELVEFALSLPEVYLIKGSERKRILRAAFRDFLPETIFTRRKQGFLMPIRQWFANGLLAEKLREMARESTHLDFKVIDNYLNQHQAAIHDHSVLLWCCYAYLKWQNR</sequence>
<proteinExistence type="inferred from homology"/>
<dbReference type="GO" id="GO:0004066">
    <property type="term" value="F:asparagine synthase (glutamine-hydrolyzing) activity"/>
    <property type="evidence" value="ECO:0007669"/>
    <property type="project" value="UniProtKB-EC"/>
</dbReference>
<name>A0A4R7B1B6_9NEIS</name>
<dbReference type="NCBIfam" id="TIGR01536">
    <property type="entry name" value="asn_synth_AEB"/>
    <property type="match status" value="1"/>
</dbReference>
<dbReference type="InterPro" id="IPR051786">
    <property type="entry name" value="ASN_synthetase/amidase"/>
</dbReference>
<dbReference type="InterPro" id="IPR014729">
    <property type="entry name" value="Rossmann-like_a/b/a_fold"/>
</dbReference>
<evidence type="ECO:0000259" key="11">
    <source>
        <dbReference type="PROSITE" id="PS51278"/>
    </source>
</evidence>
<keyword evidence="6 8" id="KW-0315">Glutamine amidotransferase</keyword>
<keyword evidence="4 9" id="KW-0547">Nucleotide-binding</keyword>
<dbReference type="InterPro" id="IPR001962">
    <property type="entry name" value="Asn_synthase"/>
</dbReference>
<dbReference type="OrthoDB" id="9763290at2"/>
<dbReference type="Proteomes" id="UP000295611">
    <property type="component" value="Unassembled WGS sequence"/>
</dbReference>
<dbReference type="PANTHER" id="PTHR43284">
    <property type="entry name" value="ASPARAGINE SYNTHETASE (GLUTAMINE-HYDROLYZING)"/>
    <property type="match status" value="1"/>
</dbReference>
<protein>
    <recommendedName>
        <fullName evidence="3">asparagine synthase (glutamine-hydrolyzing)</fullName>
        <ecNumber evidence="3">6.3.5.4</ecNumber>
    </recommendedName>
</protein>
<dbReference type="EC" id="6.3.5.4" evidence="3"/>
<keyword evidence="8" id="KW-0061">Asparagine biosynthesis</keyword>
<dbReference type="InterPro" id="IPR006426">
    <property type="entry name" value="Asn_synth_AEB"/>
</dbReference>
<dbReference type="GO" id="GO:0005524">
    <property type="term" value="F:ATP binding"/>
    <property type="evidence" value="ECO:0007669"/>
    <property type="project" value="UniProtKB-KW"/>
</dbReference>
<evidence type="ECO:0000256" key="4">
    <source>
        <dbReference type="ARBA" id="ARBA00022741"/>
    </source>
</evidence>
<evidence type="ECO:0000313" key="13">
    <source>
        <dbReference type="Proteomes" id="UP000295611"/>
    </source>
</evidence>
<dbReference type="Pfam" id="PF13537">
    <property type="entry name" value="GATase_7"/>
    <property type="match status" value="1"/>
</dbReference>
<organism evidence="12 13">
    <name type="scientific">Paludibacterium purpuratum</name>
    <dbReference type="NCBI Taxonomy" id="1144873"/>
    <lineage>
        <taxon>Bacteria</taxon>
        <taxon>Pseudomonadati</taxon>
        <taxon>Pseudomonadota</taxon>
        <taxon>Betaproteobacteria</taxon>
        <taxon>Neisseriales</taxon>
        <taxon>Chromobacteriaceae</taxon>
        <taxon>Paludibacterium</taxon>
    </lineage>
</organism>
<comment type="similarity">
    <text evidence="2">Belongs to the asparagine synthetase family.</text>
</comment>
<dbReference type="PROSITE" id="PS51278">
    <property type="entry name" value="GATASE_TYPE_2"/>
    <property type="match status" value="1"/>
</dbReference>
<dbReference type="CDD" id="cd01991">
    <property type="entry name" value="Asn_synthase_B_C"/>
    <property type="match status" value="1"/>
</dbReference>
<dbReference type="GO" id="GO:0006529">
    <property type="term" value="P:asparagine biosynthetic process"/>
    <property type="evidence" value="ECO:0007669"/>
    <property type="project" value="UniProtKB-KW"/>
</dbReference>
<dbReference type="Pfam" id="PF00733">
    <property type="entry name" value="Asn_synthase"/>
    <property type="match status" value="1"/>
</dbReference>
<comment type="caution">
    <text evidence="12">The sequence shown here is derived from an EMBL/GenBank/DDBJ whole genome shotgun (WGS) entry which is preliminary data.</text>
</comment>
<dbReference type="RefSeq" id="WP_133681997.1">
    <property type="nucleotide sequence ID" value="NZ_SNZP01000010.1"/>
</dbReference>
<dbReference type="SUPFAM" id="SSF52402">
    <property type="entry name" value="Adenine nucleotide alpha hydrolases-like"/>
    <property type="match status" value="1"/>
</dbReference>
<evidence type="ECO:0000256" key="6">
    <source>
        <dbReference type="ARBA" id="ARBA00022962"/>
    </source>
</evidence>